<dbReference type="VEuPathDB" id="FungiDB:MAPG_04936"/>
<evidence type="ECO:0000313" key="2">
    <source>
        <dbReference type="EnsemblFungi" id="MAPG_04936T0"/>
    </source>
</evidence>
<dbReference type="EMBL" id="GL876969">
    <property type="protein sequence ID" value="KLU85917.1"/>
    <property type="molecule type" value="Genomic_DNA"/>
</dbReference>
<reference evidence="2" key="5">
    <citation type="submission" date="2015-06" db="UniProtKB">
        <authorList>
            <consortium name="EnsemblFungi"/>
        </authorList>
    </citation>
    <scope>IDENTIFICATION</scope>
    <source>
        <strain evidence="2">ATCC 64411</strain>
    </source>
</reference>
<gene>
    <name evidence="1" type="ORF">MAPG_04936</name>
</gene>
<dbReference type="AlphaFoldDB" id="A0A0C4DY27"/>
<proteinExistence type="predicted"/>
<evidence type="ECO:0000313" key="1">
    <source>
        <dbReference type="EMBL" id="KLU85917.1"/>
    </source>
</evidence>
<protein>
    <submittedName>
        <fullName evidence="1 2">Uncharacterized protein</fullName>
    </submittedName>
</protein>
<evidence type="ECO:0000313" key="3">
    <source>
        <dbReference type="Proteomes" id="UP000011715"/>
    </source>
</evidence>
<dbReference type="Proteomes" id="UP000011715">
    <property type="component" value="Unassembled WGS sequence"/>
</dbReference>
<dbReference type="EMBL" id="ADBL01001152">
    <property type="status" value="NOT_ANNOTATED_CDS"/>
    <property type="molecule type" value="Genomic_DNA"/>
</dbReference>
<keyword evidence="3" id="KW-1185">Reference proteome</keyword>
<name>A0A0C4DY27_MAGP6</name>
<sequence>MAGPGIRVLLDLRETSGVGIQVAEDGVHGMDVPLYRRFSPFESPRCAFILRVFSVLAPDHLNVMASSDVRAYTALPAARTCPPARELAASFGAVNLTGPLLDEAVKQSFEASLRVPGPNDTRFLPRLLEIWSFIGRSGLATVTVGRRNTPPECGWGHGR</sequence>
<reference evidence="3" key="1">
    <citation type="submission" date="2010-05" db="EMBL/GenBank/DDBJ databases">
        <title>The genome sequence of Magnaporthe poae strain ATCC 64411.</title>
        <authorList>
            <person name="Ma L.-J."/>
            <person name="Dead R."/>
            <person name="Young S."/>
            <person name="Zeng Q."/>
            <person name="Koehrsen M."/>
            <person name="Alvarado L."/>
            <person name="Berlin A."/>
            <person name="Chapman S.B."/>
            <person name="Chen Z."/>
            <person name="Freedman E."/>
            <person name="Gellesch M."/>
            <person name="Goldberg J."/>
            <person name="Griggs A."/>
            <person name="Gujja S."/>
            <person name="Heilman E.R."/>
            <person name="Heiman D."/>
            <person name="Hepburn T."/>
            <person name="Howarth C."/>
            <person name="Jen D."/>
            <person name="Larson L."/>
            <person name="Mehta T."/>
            <person name="Neiman D."/>
            <person name="Pearson M."/>
            <person name="Roberts A."/>
            <person name="Saif S."/>
            <person name="Shea T."/>
            <person name="Shenoy N."/>
            <person name="Sisk P."/>
            <person name="Stolte C."/>
            <person name="Sykes S."/>
            <person name="Walk T."/>
            <person name="White J."/>
            <person name="Yandava C."/>
            <person name="Haas B."/>
            <person name="Nusbaum C."/>
            <person name="Birren B."/>
        </authorList>
    </citation>
    <scope>NUCLEOTIDE SEQUENCE [LARGE SCALE GENOMIC DNA]</scope>
    <source>
        <strain evidence="3">ATCC 64411 / 73-15</strain>
    </source>
</reference>
<reference evidence="1" key="2">
    <citation type="submission" date="2010-05" db="EMBL/GenBank/DDBJ databases">
        <title>The Genome Sequence of Magnaporthe poae strain ATCC 64411.</title>
        <authorList>
            <consortium name="The Broad Institute Genome Sequencing Platform"/>
            <consortium name="Broad Institute Genome Sequencing Center for Infectious Disease"/>
            <person name="Ma L.-J."/>
            <person name="Dead R."/>
            <person name="Young S."/>
            <person name="Zeng Q."/>
            <person name="Koehrsen M."/>
            <person name="Alvarado L."/>
            <person name="Berlin A."/>
            <person name="Chapman S.B."/>
            <person name="Chen Z."/>
            <person name="Freedman E."/>
            <person name="Gellesch M."/>
            <person name="Goldberg J."/>
            <person name="Griggs A."/>
            <person name="Gujja S."/>
            <person name="Heilman E.R."/>
            <person name="Heiman D."/>
            <person name="Hepburn T."/>
            <person name="Howarth C."/>
            <person name="Jen D."/>
            <person name="Larson L."/>
            <person name="Mehta T."/>
            <person name="Neiman D."/>
            <person name="Pearson M."/>
            <person name="Roberts A."/>
            <person name="Saif S."/>
            <person name="Shea T."/>
            <person name="Shenoy N."/>
            <person name="Sisk P."/>
            <person name="Stolte C."/>
            <person name="Sykes S."/>
            <person name="Walk T."/>
            <person name="White J."/>
            <person name="Yandava C."/>
            <person name="Haas B."/>
            <person name="Nusbaum C."/>
            <person name="Birren B."/>
        </authorList>
    </citation>
    <scope>NUCLEOTIDE SEQUENCE</scope>
    <source>
        <strain evidence="1">ATCC 64411</strain>
    </source>
</reference>
<accession>A0A0C4DY27</accession>
<organism evidence="2 3">
    <name type="scientific">Magnaporthiopsis poae (strain ATCC 64411 / 73-15)</name>
    <name type="common">Kentucky bluegrass fungus</name>
    <name type="synonym">Magnaporthe poae</name>
    <dbReference type="NCBI Taxonomy" id="644358"/>
    <lineage>
        <taxon>Eukaryota</taxon>
        <taxon>Fungi</taxon>
        <taxon>Dikarya</taxon>
        <taxon>Ascomycota</taxon>
        <taxon>Pezizomycotina</taxon>
        <taxon>Sordariomycetes</taxon>
        <taxon>Sordariomycetidae</taxon>
        <taxon>Magnaporthales</taxon>
        <taxon>Magnaporthaceae</taxon>
        <taxon>Magnaporthiopsis</taxon>
    </lineage>
</organism>
<dbReference type="EnsemblFungi" id="MAPG_04936T0">
    <property type="protein sequence ID" value="MAPG_04936T0"/>
    <property type="gene ID" value="MAPG_04936"/>
</dbReference>
<reference evidence="1" key="3">
    <citation type="submission" date="2011-03" db="EMBL/GenBank/DDBJ databases">
        <title>Annotation of Magnaporthe poae ATCC 64411.</title>
        <authorList>
            <person name="Ma L.-J."/>
            <person name="Dead R."/>
            <person name="Young S.K."/>
            <person name="Zeng Q."/>
            <person name="Gargeya S."/>
            <person name="Fitzgerald M."/>
            <person name="Haas B."/>
            <person name="Abouelleil A."/>
            <person name="Alvarado L."/>
            <person name="Arachchi H.M."/>
            <person name="Berlin A."/>
            <person name="Brown A."/>
            <person name="Chapman S.B."/>
            <person name="Chen Z."/>
            <person name="Dunbar C."/>
            <person name="Freedman E."/>
            <person name="Gearin G."/>
            <person name="Gellesch M."/>
            <person name="Goldberg J."/>
            <person name="Griggs A."/>
            <person name="Gujja S."/>
            <person name="Heiman D."/>
            <person name="Howarth C."/>
            <person name="Larson L."/>
            <person name="Lui A."/>
            <person name="MacDonald P.J.P."/>
            <person name="Mehta T."/>
            <person name="Montmayeur A."/>
            <person name="Murphy C."/>
            <person name="Neiman D."/>
            <person name="Pearson M."/>
            <person name="Priest M."/>
            <person name="Roberts A."/>
            <person name="Saif S."/>
            <person name="Shea T."/>
            <person name="Shenoy N."/>
            <person name="Sisk P."/>
            <person name="Stolte C."/>
            <person name="Sykes S."/>
            <person name="Yandava C."/>
            <person name="Wortman J."/>
            <person name="Nusbaum C."/>
            <person name="Birren B."/>
        </authorList>
    </citation>
    <scope>NUCLEOTIDE SEQUENCE</scope>
    <source>
        <strain evidence="1">ATCC 64411</strain>
    </source>
</reference>
<reference evidence="2" key="4">
    <citation type="journal article" date="2015" name="G3 (Bethesda)">
        <title>Genome sequences of three phytopathogenic species of the Magnaporthaceae family of fungi.</title>
        <authorList>
            <person name="Okagaki L.H."/>
            <person name="Nunes C.C."/>
            <person name="Sailsbery J."/>
            <person name="Clay B."/>
            <person name="Brown D."/>
            <person name="John T."/>
            <person name="Oh Y."/>
            <person name="Young N."/>
            <person name="Fitzgerald M."/>
            <person name="Haas B.J."/>
            <person name="Zeng Q."/>
            <person name="Young S."/>
            <person name="Adiconis X."/>
            <person name="Fan L."/>
            <person name="Levin J.Z."/>
            <person name="Mitchell T.K."/>
            <person name="Okubara P.A."/>
            <person name="Farman M.L."/>
            <person name="Kohn L.M."/>
            <person name="Birren B."/>
            <person name="Ma L.-J."/>
            <person name="Dean R.A."/>
        </authorList>
    </citation>
    <scope>NUCLEOTIDE SEQUENCE</scope>
    <source>
        <strain evidence="2">ATCC 64411 / 73-15</strain>
    </source>
</reference>